<dbReference type="InterPro" id="IPR011129">
    <property type="entry name" value="CSD"/>
</dbReference>
<protein>
    <submittedName>
        <fullName evidence="4">Y-box factor homolog</fullName>
    </submittedName>
</protein>
<dbReference type="PANTHER" id="PTHR11544">
    <property type="entry name" value="COLD SHOCK DOMAIN CONTAINING PROTEINS"/>
    <property type="match status" value="1"/>
</dbReference>
<feature type="compositionally biased region" description="Basic and acidic residues" evidence="1">
    <location>
        <begin position="292"/>
        <end position="310"/>
    </location>
</feature>
<organism evidence="3 4">
    <name type="scientific">Hydra vulgaris</name>
    <name type="common">Hydra</name>
    <name type="synonym">Hydra attenuata</name>
    <dbReference type="NCBI Taxonomy" id="6087"/>
    <lineage>
        <taxon>Eukaryota</taxon>
        <taxon>Metazoa</taxon>
        <taxon>Cnidaria</taxon>
        <taxon>Hydrozoa</taxon>
        <taxon>Hydroidolina</taxon>
        <taxon>Anthoathecata</taxon>
        <taxon>Aplanulata</taxon>
        <taxon>Hydridae</taxon>
        <taxon>Hydra</taxon>
    </lineage>
</organism>
<dbReference type="Proteomes" id="UP001652625">
    <property type="component" value="Chromosome 06"/>
</dbReference>
<gene>
    <name evidence="4" type="primary">LOC100211522</name>
</gene>
<feature type="domain" description="CSD" evidence="2">
    <location>
        <begin position="35"/>
        <end position="104"/>
    </location>
</feature>
<dbReference type="CDD" id="cd04458">
    <property type="entry name" value="CSP_CDS"/>
    <property type="match status" value="1"/>
</dbReference>
<feature type="compositionally biased region" description="Basic and acidic residues" evidence="1">
    <location>
        <begin position="146"/>
        <end position="175"/>
    </location>
</feature>
<dbReference type="InterPro" id="IPR019844">
    <property type="entry name" value="CSD_CS"/>
</dbReference>
<dbReference type="InterPro" id="IPR002059">
    <property type="entry name" value="CSP_DNA-bd"/>
</dbReference>
<keyword evidence="3" id="KW-1185">Reference proteome</keyword>
<dbReference type="InterPro" id="IPR012340">
    <property type="entry name" value="NA-bd_OB-fold"/>
</dbReference>
<evidence type="ECO:0000259" key="2">
    <source>
        <dbReference type="PROSITE" id="PS51857"/>
    </source>
</evidence>
<dbReference type="SMART" id="SM00357">
    <property type="entry name" value="CSP"/>
    <property type="match status" value="1"/>
</dbReference>
<feature type="compositionally biased region" description="Basic residues" evidence="1">
    <location>
        <begin position="230"/>
        <end position="243"/>
    </location>
</feature>
<feature type="region of interest" description="Disordered" evidence="1">
    <location>
        <begin position="99"/>
        <end position="310"/>
    </location>
</feature>
<feature type="compositionally biased region" description="Basic residues" evidence="1">
    <location>
        <begin position="177"/>
        <end position="197"/>
    </location>
</feature>
<dbReference type="Pfam" id="PF00313">
    <property type="entry name" value="CSD"/>
    <property type="match status" value="1"/>
</dbReference>
<name>A0ABM4C4Y1_HYDVU</name>
<evidence type="ECO:0000313" key="3">
    <source>
        <dbReference type="Proteomes" id="UP001652625"/>
    </source>
</evidence>
<dbReference type="Gene3D" id="2.40.50.140">
    <property type="entry name" value="Nucleic acid-binding proteins"/>
    <property type="match status" value="1"/>
</dbReference>
<feature type="region of interest" description="Disordered" evidence="1">
    <location>
        <begin position="1"/>
        <end position="23"/>
    </location>
</feature>
<dbReference type="SUPFAM" id="SSF50249">
    <property type="entry name" value="Nucleic acid-binding proteins"/>
    <property type="match status" value="1"/>
</dbReference>
<dbReference type="PROSITE" id="PS51857">
    <property type="entry name" value="CSD_2"/>
    <property type="match status" value="1"/>
</dbReference>
<dbReference type="RefSeq" id="XP_065656621.1">
    <property type="nucleotide sequence ID" value="XM_065800549.1"/>
</dbReference>
<dbReference type="InterPro" id="IPR050181">
    <property type="entry name" value="Cold_shock_domain"/>
</dbReference>
<dbReference type="GeneID" id="100211522"/>
<dbReference type="PROSITE" id="PS00352">
    <property type="entry name" value="CSD_1"/>
    <property type="match status" value="1"/>
</dbReference>
<feature type="compositionally biased region" description="Gly residues" evidence="1">
    <location>
        <begin position="132"/>
        <end position="145"/>
    </location>
</feature>
<accession>A0ABM4C4Y1</accession>
<reference evidence="4" key="1">
    <citation type="submission" date="2025-08" db="UniProtKB">
        <authorList>
            <consortium name="RefSeq"/>
        </authorList>
    </citation>
    <scope>IDENTIFICATION</scope>
</reference>
<dbReference type="PRINTS" id="PR00050">
    <property type="entry name" value="COLDSHOCK"/>
</dbReference>
<sequence length="310" mass="35096">MSAATDELSAGSQQTHKEEGKEGLSKLPAKIIANKVSGTVKWFNVRNGYGFIHRNDTQNDVFVHQTAIVKNNPNKYLRSVGDGETVEFDVVEGVKGHEAINVTGPNGEPVQGSKYAPDKRPRYGGYRRGRGNRGGYRGGRGGYRGGKSDVAEDRSDKDNEPEDKEATSEHDEQPKRQSFRGRGRGRGRGYGRYRRRPQRSEGSGNEYASQDEGRKGDRDEESERQEGSTRGKRPRWFRRRPRRPPQSSGDEGERSDRQEEEQSSQQRNDDKPAGDGQKQLKPRRPRYRRPRDKGDAINEQKAPNDREEAK</sequence>
<proteinExistence type="predicted"/>
<evidence type="ECO:0000256" key="1">
    <source>
        <dbReference type="SAM" id="MobiDB-lite"/>
    </source>
</evidence>
<evidence type="ECO:0000313" key="4">
    <source>
        <dbReference type="RefSeq" id="XP_065656621.1"/>
    </source>
</evidence>
<feature type="compositionally biased region" description="Basic residues" evidence="1">
    <location>
        <begin position="280"/>
        <end position="291"/>
    </location>
</feature>